<keyword evidence="3" id="KW-1185">Reference proteome</keyword>
<accession>A0A4Z2HAQ9</accession>
<evidence type="ECO:0000313" key="3">
    <source>
        <dbReference type="Proteomes" id="UP000314294"/>
    </source>
</evidence>
<reference evidence="2 3" key="1">
    <citation type="submission" date="2019-03" db="EMBL/GenBank/DDBJ databases">
        <title>First draft genome of Liparis tanakae, snailfish: a comprehensive survey of snailfish specific genes.</title>
        <authorList>
            <person name="Kim W."/>
            <person name="Song I."/>
            <person name="Jeong J.-H."/>
            <person name="Kim D."/>
            <person name="Kim S."/>
            <person name="Ryu S."/>
            <person name="Song J.Y."/>
            <person name="Lee S.K."/>
        </authorList>
    </citation>
    <scope>NUCLEOTIDE SEQUENCE [LARGE SCALE GENOMIC DNA]</scope>
    <source>
        <tissue evidence="2">Muscle</tissue>
    </source>
</reference>
<comment type="caution">
    <text evidence="2">The sequence shown here is derived from an EMBL/GenBank/DDBJ whole genome shotgun (WGS) entry which is preliminary data.</text>
</comment>
<dbReference type="AlphaFoldDB" id="A0A4Z2HAQ9"/>
<protein>
    <submittedName>
        <fullName evidence="2">Uncharacterized protein</fullName>
    </submittedName>
</protein>
<sequence>MDFHCGSPGGFSSEAELFDFSPAIDYVSFCDVPTGGRGLRDTRAAVYHSRTASNRGHGSPARCRVMNLRPFKASFGRHWPLPQKSVDPPHRHSVSEGVPLRFV</sequence>
<name>A0A4Z2HAQ9_9TELE</name>
<dbReference type="EMBL" id="SRLO01000284">
    <property type="protein sequence ID" value="TNN62899.1"/>
    <property type="molecule type" value="Genomic_DNA"/>
</dbReference>
<evidence type="ECO:0000313" key="2">
    <source>
        <dbReference type="EMBL" id="TNN62899.1"/>
    </source>
</evidence>
<feature type="region of interest" description="Disordered" evidence="1">
    <location>
        <begin position="82"/>
        <end position="103"/>
    </location>
</feature>
<dbReference type="Proteomes" id="UP000314294">
    <property type="component" value="Unassembled WGS sequence"/>
</dbReference>
<proteinExistence type="predicted"/>
<organism evidence="2 3">
    <name type="scientific">Liparis tanakae</name>
    <name type="common">Tanaka's snailfish</name>
    <dbReference type="NCBI Taxonomy" id="230148"/>
    <lineage>
        <taxon>Eukaryota</taxon>
        <taxon>Metazoa</taxon>
        <taxon>Chordata</taxon>
        <taxon>Craniata</taxon>
        <taxon>Vertebrata</taxon>
        <taxon>Euteleostomi</taxon>
        <taxon>Actinopterygii</taxon>
        <taxon>Neopterygii</taxon>
        <taxon>Teleostei</taxon>
        <taxon>Neoteleostei</taxon>
        <taxon>Acanthomorphata</taxon>
        <taxon>Eupercaria</taxon>
        <taxon>Perciformes</taxon>
        <taxon>Cottioidei</taxon>
        <taxon>Cottales</taxon>
        <taxon>Liparidae</taxon>
        <taxon>Liparis</taxon>
    </lineage>
</organism>
<evidence type="ECO:0000256" key="1">
    <source>
        <dbReference type="SAM" id="MobiDB-lite"/>
    </source>
</evidence>
<gene>
    <name evidence="2" type="ORF">EYF80_026851</name>
</gene>